<keyword evidence="1" id="KW-0472">Membrane</keyword>
<feature type="transmembrane region" description="Helical" evidence="1">
    <location>
        <begin position="78"/>
        <end position="101"/>
    </location>
</feature>
<dbReference type="PANTHER" id="PTHR36834">
    <property type="entry name" value="MEMBRANE PROTEIN-RELATED"/>
    <property type="match status" value="1"/>
</dbReference>
<gene>
    <name evidence="3" type="ORF">F0145_04560</name>
</gene>
<evidence type="ECO:0000259" key="2">
    <source>
        <dbReference type="Pfam" id="PF04892"/>
    </source>
</evidence>
<feature type="domain" description="VanZ-like" evidence="2">
    <location>
        <begin position="20"/>
        <end position="154"/>
    </location>
</feature>
<feature type="transmembrane region" description="Helical" evidence="1">
    <location>
        <begin position="138"/>
        <end position="159"/>
    </location>
</feature>
<dbReference type="InterPro" id="IPR006976">
    <property type="entry name" value="VanZ-like"/>
</dbReference>
<organism evidence="3 4">
    <name type="scientific">Adhaeribacter rhizoryzae</name>
    <dbReference type="NCBI Taxonomy" id="2607907"/>
    <lineage>
        <taxon>Bacteria</taxon>
        <taxon>Pseudomonadati</taxon>
        <taxon>Bacteroidota</taxon>
        <taxon>Cytophagia</taxon>
        <taxon>Cytophagales</taxon>
        <taxon>Hymenobacteraceae</taxon>
        <taxon>Adhaeribacter</taxon>
    </lineage>
</organism>
<protein>
    <submittedName>
        <fullName evidence="3">VanZ family protein</fullName>
    </submittedName>
</protein>
<keyword evidence="1" id="KW-0812">Transmembrane</keyword>
<keyword evidence="4" id="KW-1185">Reference proteome</keyword>
<dbReference type="Pfam" id="PF04892">
    <property type="entry name" value="VanZ"/>
    <property type="match status" value="1"/>
</dbReference>
<proteinExistence type="predicted"/>
<keyword evidence="1" id="KW-1133">Transmembrane helix</keyword>
<dbReference type="PANTHER" id="PTHR36834:SF1">
    <property type="entry name" value="INTEGRAL MEMBRANE PROTEIN"/>
    <property type="match status" value="1"/>
</dbReference>
<accession>A0A5M6DRB3</accession>
<dbReference type="InterPro" id="IPR053150">
    <property type="entry name" value="Teicoplanin_resist-assoc"/>
</dbReference>
<feature type="transmembrane region" description="Helical" evidence="1">
    <location>
        <begin position="12"/>
        <end position="34"/>
    </location>
</feature>
<reference evidence="3 4" key="1">
    <citation type="submission" date="2019-09" db="EMBL/GenBank/DDBJ databases">
        <title>Genome sequence and assembly of Adhaeribacter sp.</title>
        <authorList>
            <person name="Chhetri G."/>
        </authorList>
    </citation>
    <scope>NUCLEOTIDE SEQUENCE [LARGE SCALE GENOMIC DNA]</scope>
    <source>
        <strain evidence="3 4">DK36</strain>
    </source>
</reference>
<sequence>MINSGLSNYQLKFFFAVSLCLYLIALVWVLFFQVGTTDRDTYFVNPDDHIVPFHSTFDMFKKYFTYRYTPHGGEFRDIFLMNVLGNLVLLMPWGFLAPLVFNKLNTLKKVAISGFLISFLAEVIQFVFTLGIADVDDLMYNTIGTIAGYYVLQITKYLLWKAKAISLDNLHDEKLNRKGI</sequence>
<feature type="transmembrane region" description="Helical" evidence="1">
    <location>
        <begin position="110"/>
        <end position="132"/>
    </location>
</feature>
<dbReference type="AlphaFoldDB" id="A0A5M6DRB3"/>
<dbReference type="Proteomes" id="UP000323426">
    <property type="component" value="Unassembled WGS sequence"/>
</dbReference>
<evidence type="ECO:0000256" key="1">
    <source>
        <dbReference type="SAM" id="Phobius"/>
    </source>
</evidence>
<evidence type="ECO:0000313" key="3">
    <source>
        <dbReference type="EMBL" id="KAA5548789.1"/>
    </source>
</evidence>
<evidence type="ECO:0000313" key="4">
    <source>
        <dbReference type="Proteomes" id="UP000323426"/>
    </source>
</evidence>
<dbReference type="EMBL" id="VWSF01000002">
    <property type="protein sequence ID" value="KAA5548789.1"/>
    <property type="molecule type" value="Genomic_DNA"/>
</dbReference>
<dbReference type="RefSeq" id="WP_150087116.1">
    <property type="nucleotide sequence ID" value="NZ_VWSF01000002.1"/>
</dbReference>
<comment type="caution">
    <text evidence="3">The sequence shown here is derived from an EMBL/GenBank/DDBJ whole genome shotgun (WGS) entry which is preliminary data.</text>
</comment>
<name>A0A5M6DRB3_9BACT</name>